<organism evidence="1 2">
    <name type="scientific">Sphingobacterium tabacisoli</name>
    <dbReference type="NCBI Taxonomy" id="2044855"/>
    <lineage>
        <taxon>Bacteria</taxon>
        <taxon>Pseudomonadati</taxon>
        <taxon>Bacteroidota</taxon>
        <taxon>Sphingobacteriia</taxon>
        <taxon>Sphingobacteriales</taxon>
        <taxon>Sphingobacteriaceae</taxon>
        <taxon>Sphingobacterium</taxon>
    </lineage>
</organism>
<dbReference type="Proteomes" id="UP001597440">
    <property type="component" value="Unassembled WGS sequence"/>
</dbReference>
<name>A0ABW5L750_9SPHI</name>
<dbReference type="InterPro" id="IPR014825">
    <property type="entry name" value="DNA_alkylation"/>
</dbReference>
<gene>
    <name evidence="1" type="ORF">ACFSQW_20300</name>
</gene>
<accession>A0ABW5L750</accession>
<reference evidence="2" key="1">
    <citation type="journal article" date="2019" name="Int. J. Syst. Evol. Microbiol.">
        <title>The Global Catalogue of Microorganisms (GCM) 10K type strain sequencing project: providing services to taxonomists for standard genome sequencing and annotation.</title>
        <authorList>
            <consortium name="The Broad Institute Genomics Platform"/>
            <consortium name="The Broad Institute Genome Sequencing Center for Infectious Disease"/>
            <person name="Wu L."/>
            <person name="Ma J."/>
        </authorList>
    </citation>
    <scope>NUCLEOTIDE SEQUENCE [LARGE SCALE GENOMIC DNA]</scope>
    <source>
        <strain evidence="2">KCTC 52298</strain>
    </source>
</reference>
<dbReference type="SUPFAM" id="SSF48371">
    <property type="entry name" value="ARM repeat"/>
    <property type="match status" value="1"/>
</dbReference>
<dbReference type="InterPro" id="IPR016024">
    <property type="entry name" value="ARM-type_fold"/>
</dbReference>
<dbReference type="RefSeq" id="WP_210354849.1">
    <property type="nucleotide sequence ID" value="NZ_JAEQMU010000002.1"/>
</dbReference>
<dbReference type="EMBL" id="JBHULD010000025">
    <property type="protein sequence ID" value="MFD2556741.1"/>
    <property type="molecule type" value="Genomic_DNA"/>
</dbReference>
<protein>
    <submittedName>
        <fullName evidence="1">DNA alkylation repair protein</fullName>
    </submittedName>
</protein>
<dbReference type="Gene3D" id="1.10.1240.70">
    <property type="match status" value="1"/>
</dbReference>
<comment type="caution">
    <text evidence="1">The sequence shown here is derived from an EMBL/GenBank/DDBJ whole genome shotgun (WGS) entry which is preliminary data.</text>
</comment>
<sequence>MDVSITALAAVKHGFKTFEIEALKIVERQDVFDAKEKALHLLQHDLYQVRACGVFVLGFIACKDATVLSVLRDTARSDQSWQVQEIVAKAFDQYCKDIGYEKALPKIEFWLQDEHPNVCRAVTEGLRIWTSRPYFRTNPKVAIQLISQHKASDSEYLRKSVGNALRDISKRYMQLIDREVSGWNLKDTRIAFTHKYVLAKH</sequence>
<evidence type="ECO:0000313" key="1">
    <source>
        <dbReference type="EMBL" id="MFD2556741.1"/>
    </source>
</evidence>
<dbReference type="Pfam" id="PF08713">
    <property type="entry name" value="DNA_alkylation"/>
    <property type="match status" value="1"/>
</dbReference>
<evidence type="ECO:0000313" key="2">
    <source>
        <dbReference type="Proteomes" id="UP001597440"/>
    </source>
</evidence>
<dbReference type="Gene3D" id="1.25.40.290">
    <property type="entry name" value="ARM repeat domains"/>
    <property type="match status" value="1"/>
</dbReference>
<keyword evidence="2" id="KW-1185">Reference proteome</keyword>
<proteinExistence type="predicted"/>